<feature type="region of interest" description="Disordered" evidence="1">
    <location>
        <begin position="166"/>
        <end position="200"/>
    </location>
</feature>
<proteinExistence type="predicted"/>
<protein>
    <submittedName>
        <fullName evidence="2">Uncharacterized protein</fullName>
    </submittedName>
</protein>
<dbReference type="OrthoDB" id="10691716at2759"/>
<accession>A0A5J4U0X1</accession>
<evidence type="ECO:0000313" key="3">
    <source>
        <dbReference type="Proteomes" id="UP000324800"/>
    </source>
</evidence>
<comment type="caution">
    <text evidence="2">The sequence shown here is derived from an EMBL/GenBank/DDBJ whole genome shotgun (WGS) entry which is preliminary data.</text>
</comment>
<gene>
    <name evidence="2" type="ORF">EZS28_041129</name>
</gene>
<name>A0A5J4U0X1_9EUKA</name>
<reference evidence="2 3" key="1">
    <citation type="submission" date="2019-03" db="EMBL/GenBank/DDBJ databases">
        <title>Single cell metagenomics reveals metabolic interactions within the superorganism composed of flagellate Streblomastix strix and complex community of Bacteroidetes bacteria on its surface.</title>
        <authorList>
            <person name="Treitli S.C."/>
            <person name="Kolisko M."/>
            <person name="Husnik F."/>
            <person name="Keeling P."/>
            <person name="Hampl V."/>
        </authorList>
    </citation>
    <scope>NUCLEOTIDE SEQUENCE [LARGE SCALE GENOMIC DNA]</scope>
    <source>
        <strain evidence="2">ST1C</strain>
    </source>
</reference>
<dbReference type="Proteomes" id="UP000324800">
    <property type="component" value="Unassembled WGS sequence"/>
</dbReference>
<organism evidence="2 3">
    <name type="scientific">Streblomastix strix</name>
    <dbReference type="NCBI Taxonomy" id="222440"/>
    <lineage>
        <taxon>Eukaryota</taxon>
        <taxon>Metamonada</taxon>
        <taxon>Preaxostyla</taxon>
        <taxon>Oxymonadida</taxon>
        <taxon>Streblomastigidae</taxon>
        <taxon>Streblomastix</taxon>
    </lineage>
</organism>
<evidence type="ECO:0000313" key="2">
    <source>
        <dbReference type="EMBL" id="KAA6363345.1"/>
    </source>
</evidence>
<dbReference type="EMBL" id="SNRW01023033">
    <property type="protein sequence ID" value="KAA6363345.1"/>
    <property type="molecule type" value="Genomic_DNA"/>
</dbReference>
<dbReference type="AlphaFoldDB" id="A0A5J4U0X1"/>
<evidence type="ECO:0000256" key="1">
    <source>
        <dbReference type="SAM" id="MobiDB-lite"/>
    </source>
</evidence>
<sequence length="200" mass="23204">MTSPKKSESQETRAVRFLSSENSELRAYIDVLKSALDAKGSDLGIGSNKGNILLQIVTYKKQFDTQQKIIDDMSIKLAQQGQNEQIKKEAEIEKQEMKKKLQEMEEQLNIHKNVEAERDNLKQTLDALQQKDQNQIIERQRSDTATQKLAEVNDILYKLKSQLKDSESKLQKENEKEIQTEDNLLKQKRQLQDEKDDAIR</sequence>